<protein>
    <submittedName>
        <fullName evidence="3">Uncharacterized protein</fullName>
    </submittedName>
</protein>
<feature type="compositionally biased region" description="Pro residues" evidence="2">
    <location>
        <begin position="52"/>
        <end position="62"/>
    </location>
</feature>
<comment type="caution">
    <text evidence="3">The sequence shown here is derived from an EMBL/GenBank/DDBJ whole genome shotgun (WGS) entry which is preliminary data.</text>
</comment>
<reference evidence="3 4" key="1">
    <citation type="submission" date="2023-05" db="EMBL/GenBank/DDBJ databases">
        <title>B98-5 Cell Line De Novo Hybrid Assembly: An Optical Mapping Approach.</title>
        <authorList>
            <person name="Kananen K."/>
            <person name="Auerbach J.A."/>
            <person name="Kautto E."/>
            <person name="Blachly J.S."/>
        </authorList>
    </citation>
    <scope>NUCLEOTIDE SEQUENCE [LARGE SCALE GENOMIC DNA]</scope>
    <source>
        <strain evidence="3">B95-8</strain>
        <tissue evidence="3">Cell line</tissue>
    </source>
</reference>
<evidence type="ECO:0000256" key="2">
    <source>
        <dbReference type="SAM" id="MobiDB-lite"/>
    </source>
</evidence>
<dbReference type="PANTHER" id="PTHR18939:SF4">
    <property type="entry name" value="RIBOSOME-BINDING PROTEIN 1"/>
    <property type="match status" value="1"/>
</dbReference>
<dbReference type="Proteomes" id="UP001266305">
    <property type="component" value="Unassembled WGS sequence"/>
</dbReference>
<keyword evidence="4" id="KW-1185">Reference proteome</keyword>
<evidence type="ECO:0000313" key="4">
    <source>
        <dbReference type="Proteomes" id="UP001266305"/>
    </source>
</evidence>
<evidence type="ECO:0000256" key="1">
    <source>
        <dbReference type="SAM" id="Coils"/>
    </source>
</evidence>
<proteinExistence type="predicted"/>
<dbReference type="PANTHER" id="PTHR18939">
    <property type="entry name" value="RIBOSOME BINDING PROTEIN-1"/>
    <property type="match status" value="1"/>
</dbReference>
<keyword evidence="1" id="KW-0175">Coiled coil</keyword>
<dbReference type="EMBL" id="JASSZA010000005">
    <property type="protein sequence ID" value="KAK2109554.1"/>
    <property type="molecule type" value="Genomic_DNA"/>
</dbReference>
<feature type="coiled-coil region" evidence="1">
    <location>
        <begin position="177"/>
        <end position="226"/>
    </location>
</feature>
<feature type="region of interest" description="Disordered" evidence="2">
    <location>
        <begin position="52"/>
        <end position="71"/>
    </location>
</feature>
<accession>A0ABQ9VKY4</accession>
<dbReference type="InterPro" id="IPR040248">
    <property type="entry name" value="RRBP1"/>
</dbReference>
<organism evidence="3 4">
    <name type="scientific">Saguinus oedipus</name>
    <name type="common">Cotton-top tamarin</name>
    <name type="synonym">Oedipomidas oedipus</name>
    <dbReference type="NCBI Taxonomy" id="9490"/>
    <lineage>
        <taxon>Eukaryota</taxon>
        <taxon>Metazoa</taxon>
        <taxon>Chordata</taxon>
        <taxon>Craniata</taxon>
        <taxon>Vertebrata</taxon>
        <taxon>Euteleostomi</taxon>
        <taxon>Mammalia</taxon>
        <taxon>Eutheria</taxon>
        <taxon>Euarchontoglires</taxon>
        <taxon>Primates</taxon>
        <taxon>Haplorrhini</taxon>
        <taxon>Platyrrhini</taxon>
        <taxon>Cebidae</taxon>
        <taxon>Callitrichinae</taxon>
        <taxon>Saguinus</taxon>
    </lineage>
</organism>
<gene>
    <name evidence="3" type="ORF">P7K49_009300</name>
</gene>
<sequence length="230" mass="25663">MAGQSAGPVPTLAIRSRHLSILAKALEVVLSQQGRASALESQGQHRVSLPFLPPLPPLPWPRPDTEPTTRWGQQGFQGSLVVYWYSCCRWLRFVRELGQQEGSVLCSQASQPERRSWSLLIGCCPCKPHWPLSLLLCPQEMAAEKAKAAAGEAKVKKQLVAREQEITAVQARMQASYREHVKEVQQLQGKIRTLQEQLENGPNTQLARLQQENSILRDALNQATSQVESK</sequence>
<evidence type="ECO:0000313" key="3">
    <source>
        <dbReference type="EMBL" id="KAK2109554.1"/>
    </source>
</evidence>
<name>A0ABQ9VKY4_SAGOE</name>